<dbReference type="OrthoDB" id="2434068at2759"/>
<proteinExistence type="predicted"/>
<organism evidence="2 3">
    <name type="scientific">Funneliformis geosporum</name>
    <dbReference type="NCBI Taxonomy" id="1117311"/>
    <lineage>
        <taxon>Eukaryota</taxon>
        <taxon>Fungi</taxon>
        <taxon>Fungi incertae sedis</taxon>
        <taxon>Mucoromycota</taxon>
        <taxon>Glomeromycotina</taxon>
        <taxon>Glomeromycetes</taxon>
        <taxon>Glomerales</taxon>
        <taxon>Glomeraceae</taxon>
        <taxon>Funneliformis</taxon>
    </lineage>
</organism>
<reference evidence="2" key="1">
    <citation type="submission" date="2022-08" db="EMBL/GenBank/DDBJ databases">
        <authorList>
            <person name="Kallberg Y."/>
            <person name="Tangrot J."/>
            <person name="Rosling A."/>
        </authorList>
    </citation>
    <scope>NUCLEOTIDE SEQUENCE</scope>
    <source>
        <strain evidence="2">Wild A</strain>
    </source>
</reference>
<keyword evidence="3" id="KW-1185">Reference proteome</keyword>
<evidence type="ECO:0000313" key="3">
    <source>
        <dbReference type="Proteomes" id="UP001153678"/>
    </source>
</evidence>
<gene>
    <name evidence="2" type="ORF">FWILDA_LOCUS4821</name>
</gene>
<evidence type="ECO:0000313" key="2">
    <source>
        <dbReference type="EMBL" id="CAI2170919.1"/>
    </source>
</evidence>
<dbReference type="Proteomes" id="UP001153678">
    <property type="component" value="Unassembled WGS sequence"/>
</dbReference>
<dbReference type="EMBL" id="CAMKVN010000757">
    <property type="protein sequence ID" value="CAI2170919.1"/>
    <property type="molecule type" value="Genomic_DNA"/>
</dbReference>
<comment type="caution">
    <text evidence="2">The sequence shown here is derived from an EMBL/GenBank/DDBJ whole genome shotgun (WGS) entry which is preliminary data.</text>
</comment>
<evidence type="ECO:0000256" key="1">
    <source>
        <dbReference type="SAM" id="MobiDB-lite"/>
    </source>
</evidence>
<feature type="region of interest" description="Disordered" evidence="1">
    <location>
        <begin position="351"/>
        <end position="370"/>
    </location>
</feature>
<protein>
    <submittedName>
        <fullName evidence="2">9667_t:CDS:1</fullName>
    </submittedName>
</protein>
<feature type="compositionally biased region" description="Low complexity" evidence="1">
    <location>
        <begin position="352"/>
        <end position="370"/>
    </location>
</feature>
<name>A0A9W4WTG7_9GLOM</name>
<dbReference type="AlphaFoldDB" id="A0A9W4WTG7"/>
<accession>A0A9W4WTG7</accession>
<sequence>MPHFNFFKKKNTQSRLSINGNFNNINTSTSLGLTVGDLPNNNTIATVDVDVQKVRKNGKRKKNWKNALISLDDHATKCSVASSSTIKSNQKNDSENVAEKVHVISRFISTKADDSDILLQEDSLDEEFDNVENDKTKTTLIERYAIIPRRSSETEVLARKGRFTIIREADNNNNVSSRTGESRKSLSSSYSSCCTISQSRSSSCSSLLVSLSDSPDSPVFKGSIKIRSHEQLSPISTYYSNSPIYSSPLSSNYYHYNSKSPRRASDSFAHHQNNLVQFNNKSLPSSYPSHKPTLYILSTSLPRQNFISQNTTCSSPTSLPQLSPAPTPTLISSSLKQYPFTTPSGRKFELEGSYFPNNSTSSSGSNNNFGSKRRRQFIIETFE</sequence>